<evidence type="ECO:0000313" key="3">
    <source>
        <dbReference type="EMBL" id="PYH86083.1"/>
    </source>
</evidence>
<dbReference type="RefSeq" id="XP_025496283.1">
    <property type="nucleotide sequence ID" value="XM_025634142.1"/>
</dbReference>
<evidence type="ECO:0000256" key="2">
    <source>
        <dbReference type="ARBA" id="ARBA00023002"/>
    </source>
</evidence>
<dbReference type="SUPFAM" id="SSF51735">
    <property type="entry name" value="NAD(P)-binding Rossmann-fold domains"/>
    <property type="match status" value="1"/>
</dbReference>
<organism evidence="3 4">
    <name type="scientific">Aspergillus uvarum CBS 121591</name>
    <dbReference type="NCBI Taxonomy" id="1448315"/>
    <lineage>
        <taxon>Eukaryota</taxon>
        <taxon>Fungi</taxon>
        <taxon>Dikarya</taxon>
        <taxon>Ascomycota</taxon>
        <taxon>Pezizomycotina</taxon>
        <taxon>Eurotiomycetes</taxon>
        <taxon>Eurotiomycetidae</taxon>
        <taxon>Eurotiales</taxon>
        <taxon>Aspergillaceae</taxon>
        <taxon>Aspergillus</taxon>
        <taxon>Aspergillus subgen. Circumdati</taxon>
    </lineage>
</organism>
<dbReference type="AlphaFoldDB" id="A0A319D4U6"/>
<dbReference type="Gene3D" id="3.40.50.720">
    <property type="entry name" value="NAD(P)-binding Rossmann-like Domain"/>
    <property type="match status" value="1"/>
</dbReference>
<dbReference type="OrthoDB" id="542013at2759"/>
<accession>A0A319D4U6</accession>
<dbReference type="Pfam" id="PF00106">
    <property type="entry name" value="adh_short"/>
    <property type="match status" value="1"/>
</dbReference>
<name>A0A319D4U6_9EURO</name>
<reference evidence="3 4" key="1">
    <citation type="submission" date="2016-12" db="EMBL/GenBank/DDBJ databases">
        <title>The genomes of Aspergillus section Nigri reveals drivers in fungal speciation.</title>
        <authorList>
            <consortium name="DOE Joint Genome Institute"/>
            <person name="Vesth T.C."/>
            <person name="Nybo J."/>
            <person name="Theobald S."/>
            <person name="Brandl J."/>
            <person name="Frisvad J.C."/>
            <person name="Nielsen K.F."/>
            <person name="Lyhne E.K."/>
            <person name="Kogle M.E."/>
            <person name="Kuo A."/>
            <person name="Riley R."/>
            <person name="Clum A."/>
            <person name="Nolan M."/>
            <person name="Lipzen A."/>
            <person name="Salamov A."/>
            <person name="Henrissat B."/>
            <person name="Wiebenga A."/>
            <person name="De Vries R.P."/>
            <person name="Grigoriev I.V."/>
            <person name="Mortensen U.H."/>
            <person name="Andersen M.R."/>
            <person name="Baker S.E."/>
        </authorList>
    </citation>
    <scope>NUCLEOTIDE SEQUENCE [LARGE SCALE GENOMIC DNA]</scope>
    <source>
        <strain evidence="3 4">CBS 121591</strain>
    </source>
</reference>
<gene>
    <name evidence="3" type="ORF">BO82DRAFT_350391</name>
</gene>
<dbReference type="PANTHER" id="PTHR43157">
    <property type="entry name" value="PHOSPHATIDYLINOSITOL-GLYCAN BIOSYNTHESIS CLASS F PROTEIN-RELATED"/>
    <property type="match status" value="1"/>
</dbReference>
<dbReference type="Proteomes" id="UP000248340">
    <property type="component" value="Unassembled WGS sequence"/>
</dbReference>
<keyword evidence="2" id="KW-0560">Oxidoreductase</keyword>
<dbReference type="InterPro" id="IPR036291">
    <property type="entry name" value="NAD(P)-bd_dom_sf"/>
</dbReference>
<protein>
    <submittedName>
        <fullName evidence="3">NAD(P)-binding protein</fullName>
    </submittedName>
</protein>
<sequence length="331" mass="36231">MTEPERSYVSRFFSSQFSRLPYPTQDFKDAIVLVTGGNTGLGLEAARHFVRLQAATVILAVRDAQKGQRAKESIEATTQIQGVVEVWPLDLEDIQSVQSLTTKAAGLPRLDVVVANAGISTSEWTLIGGTERSIQVNVLSTFLLVLSLLPKLQDTAIQNHVRPRVVVVSSEGHETTEFREQNADRIFDALKDKTKSNMDERYDTSKLVQLYLVRALAEHLSQSTKPAVTINAVSPGLCKTGLLRETALAARILISPIKAVLARSAEEGSRTLVHAAGPDNGETHGKYLRDCKVTEPAAAVRSEQGHATQERLFKELLEELEKVSPGIRGNL</sequence>
<dbReference type="GO" id="GO:0016491">
    <property type="term" value="F:oxidoreductase activity"/>
    <property type="evidence" value="ECO:0007669"/>
    <property type="project" value="UniProtKB-KW"/>
</dbReference>
<dbReference type="PRINTS" id="PR00081">
    <property type="entry name" value="GDHRDH"/>
</dbReference>
<dbReference type="STRING" id="1448315.A0A319D4U6"/>
<evidence type="ECO:0000256" key="1">
    <source>
        <dbReference type="ARBA" id="ARBA00006484"/>
    </source>
</evidence>
<comment type="similarity">
    <text evidence="1">Belongs to the short-chain dehydrogenases/reductases (SDR) family.</text>
</comment>
<dbReference type="GeneID" id="37136883"/>
<evidence type="ECO:0000313" key="4">
    <source>
        <dbReference type="Proteomes" id="UP000248340"/>
    </source>
</evidence>
<dbReference type="InterPro" id="IPR002347">
    <property type="entry name" value="SDR_fam"/>
</dbReference>
<proteinExistence type="inferred from homology"/>
<keyword evidence="4" id="KW-1185">Reference proteome</keyword>
<dbReference type="EMBL" id="KZ821677">
    <property type="protein sequence ID" value="PYH86083.1"/>
    <property type="molecule type" value="Genomic_DNA"/>
</dbReference>
<dbReference type="PANTHER" id="PTHR43157:SF31">
    <property type="entry name" value="PHOSPHATIDYLINOSITOL-GLYCAN BIOSYNTHESIS CLASS F PROTEIN"/>
    <property type="match status" value="1"/>
</dbReference>
<dbReference type="VEuPathDB" id="FungiDB:BO82DRAFT_350391"/>